<dbReference type="OrthoDB" id="4850726at2759"/>
<dbReference type="STRING" id="1448308.A0A2T2N718"/>
<dbReference type="InterPro" id="IPR052895">
    <property type="entry name" value="HetReg/Transcr_Mod"/>
</dbReference>
<organism evidence="2 3">
    <name type="scientific">Corynespora cassiicola Philippines</name>
    <dbReference type="NCBI Taxonomy" id="1448308"/>
    <lineage>
        <taxon>Eukaryota</taxon>
        <taxon>Fungi</taxon>
        <taxon>Dikarya</taxon>
        <taxon>Ascomycota</taxon>
        <taxon>Pezizomycotina</taxon>
        <taxon>Dothideomycetes</taxon>
        <taxon>Pleosporomycetidae</taxon>
        <taxon>Pleosporales</taxon>
        <taxon>Corynesporascaceae</taxon>
        <taxon>Corynespora</taxon>
    </lineage>
</organism>
<dbReference type="Pfam" id="PF06985">
    <property type="entry name" value="HET"/>
    <property type="match status" value="1"/>
</dbReference>
<gene>
    <name evidence="2" type="ORF">BS50DRAFT_578594</name>
</gene>
<accession>A0A2T2N718</accession>
<sequence length="661" mass="76054">MDDEGLSREFESLDIKAPISELPPYIYTPIEVGHFRVVTILPGAFEDDIQIEITEVDGNLSQELQYEALSYVWGSEEKPKKIYVIERGLQSIVSVTQNLAEALPYLRHFDAPRKIFVDAICINQNDTNEKNEQVLRMAEIYRKASNVIVWLGVETENTAHGLEIIIEAYKSIPYRGESWVPTIRSILAMESKTYQVDSTWINAINDIVFRPWFRRLWVLQEISVSKTAIVIIGKKKMSWFSLVAGIRRICWNKSILLQANTHALWTAQTAFELRHIANFCPESYYNLPQLYGGLRSFRCKDDRDKIYATRMLNTQLRNWITPDYSEANITSHVYTSLSIKSIKSKNTSSLRHANFSSKRSDTPSWVPNWAFYDLTPWPAFECISISANSVAKAEILRGENLVLSIDGLEIGQIISSCDFPERSDASIYDRRKLENGFLISFKKLYEDITNKPLSIDHLTRLLFLDQFKESYQSPVNLRSREKGRTRIWERIESPEVSQEMLWEKWSSDGSLFITQEGRIGVGAKGIKVGDTVCVLLGTDPAFVIRALEGTGRHIMIGWCALENILYGEALLGTLPVPWQAVCTLKTDPFGKHLPGWRNKETREVIYGDPRLPEADKDMYCEWEDTPGRFYWHGDEWRAEDPRLTSDFFRARGLDIKTFEFV</sequence>
<feature type="domain" description="Heterokaryon incompatibility" evidence="1">
    <location>
        <begin position="66"/>
        <end position="221"/>
    </location>
</feature>
<dbReference type="InterPro" id="IPR010730">
    <property type="entry name" value="HET"/>
</dbReference>
<dbReference type="Proteomes" id="UP000240883">
    <property type="component" value="Unassembled WGS sequence"/>
</dbReference>
<protein>
    <submittedName>
        <fullName evidence="2">HET-domain-containing protein</fullName>
    </submittedName>
</protein>
<evidence type="ECO:0000313" key="3">
    <source>
        <dbReference type="Proteomes" id="UP000240883"/>
    </source>
</evidence>
<evidence type="ECO:0000259" key="1">
    <source>
        <dbReference type="Pfam" id="PF06985"/>
    </source>
</evidence>
<dbReference type="PANTHER" id="PTHR24148">
    <property type="entry name" value="ANKYRIN REPEAT DOMAIN-CONTAINING PROTEIN 39 HOMOLOG-RELATED"/>
    <property type="match status" value="1"/>
</dbReference>
<evidence type="ECO:0000313" key="2">
    <source>
        <dbReference type="EMBL" id="PSN61199.1"/>
    </source>
</evidence>
<proteinExistence type="predicted"/>
<dbReference type="AlphaFoldDB" id="A0A2T2N718"/>
<dbReference type="EMBL" id="KZ678145">
    <property type="protein sequence ID" value="PSN61199.1"/>
    <property type="molecule type" value="Genomic_DNA"/>
</dbReference>
<keyword evidence="3" id="KW-1185">Reference proteome</keyword>
<name>A0A2T2N718_CORCC</name>
<reference evidence="2 3" key="1">
    <citation type="journal article" date="2018" name="Front. Microbiol.">
        <title>Genome-Wide Analysis of Corynespora cassiicola Leaf Fall Disease Putative Effectors.</title>
        <authorList>
            <person name="Lopez D."/>
            <person name="Ribeiro S."/>
            <person name="Label P."/>
            <person name="Fumanal B."/>
            <person name="Venisse J.S."/>
            <person name="Kohler A."/>
            <person name="de Oliveira R.R."/>
            <person name="Labutti K."/>
            <person name="Lipzen A."/>
            <person name="Lail K."/>
            <person name="Bauer D."/>
            <person name="Ohm R.A."/>
            <person name="Barry K.W."/>
            <person name="Spatafora J."/>
            <person name="Grigoriev I.V."/>
            <person name="Martin F.M."/>
            <person name="Pujade-Renaud V."/>
        </authorList>
    </citation>
    <scope>NUCLEOTIDE SEQUENCE [LARGE SCALE GENOMIC DNA]</scope>
    <source>
        <strain evidence="2 3">Philippines</strain>
    </source>
</reference>
<dbReference type="PANTHER" id="PTHR24148:SF82">
    <property type="entry name" value="HETEROKARYON INCOMPATIBILITY DOMAIN-CONTAINING PROTEIN"/>
    <property type="match status" value="1"/>
</dbReference>